<reference evidence="3 4" key="1">
    <citation type="journal article" date="2017" name="Gigascience">
        <title>Genome sequence of the small brown planthopper, Laodelphax striatellus.</title>
        <authorList>
            <person name="Zhu J."/>
            <person name="Jiang F."/>
            <person name="Wang X."/>
            <person name="Yang P."/>
            <person name="Bao Y."/>
            <person name="Zhao W."/>
            <person name="Wang W."/>
            <person name="Lu H."/>
            <person name="Wang Q."/>
            <person name="Cui N."/>
            <person name="Li J."/>
            <person name="Chen X."/>
            <person name="Luo L."/>
            <person name="Yu J."/>
            <person name="Kang L."/>
            <person name="Cui F."/>
        </authorList>
    </citation>
    <scope>NUCLEOTIDE SEQUENCE [LARGE SCALE GENOMIC DNA]</scope>
    <source>
        <strain evidence="3">Lst14</strain>
    </source>
</reference>
<dbReference type="Gene3D" id="3.10.129.110">
    <property type="entry name" value="Polyketide synthase dehydratase"/>
    <property type="match status" value="1"/>
</dbReference>
<dbReference type="Proteomes" id="UP000291343">
    <property type="component" value="Unassembled WGS sequence"/>
</dbReference>
<accession>A0A482WSI1</accession>
<comment type="caution">
    <text evidence="3">The sequence shown here is derived from an EMBL/GenBank/DDBJ whole genome shotgun (WGS) entry which is preliminary data.</text>
</comment>
<dbReference type="SUPFAM" id="SSF51735">
    <property type="entry name" value="NAD(P)-binding Rossmann-fold domains"/>
    <property type="match status" value="1"/>
</dbReference>
<feature type="active site" description="Proton acceptor; for dehydratase activity" evidence="1">
    <location>
        <position position="74"/>
    </location>
</feature>
<feature type="region of interest" description="N-terminal hotdog fold" evidence="1">
    <location>
        <begin position="36"/>
        <end position="172"/>
    </location>
</feature>
<feature type="domain" description="PKS/mFAS DH" evidence="2">
    <location>
        <begin position="36"/>
        <end position="325"/>
    </location>
</feature>
<dbReference type="PANTHER" id="PTHR43775:SF23">
    <property type="entry name" value="FATTY ACID SYNTHASE 3"/>
    <property type="match status" value="1"/>
</dbReference>
<dbReference type="GO" id="GO:0006633">
    <property type="term" value="P:fatty acid biosynthetic process"/>
    <property type="evidence" value="ECO:0007669"/>
    <property type="project" value="TreeGrafter"/>
</dbReference>
<dbReference type="InterPro" id="IPR050091">
    <property type="entry name" value="PKS_NRPS_Biosynth_Enz"/>
</dbReference>
<evidence type="ECO:0000313" key="4">
    <source>
        <dbReference type="Proteomes" id="UP000291343"/>
    </source>
</evidence>
<sequence length="1395" mass="157095">MYLNGLLPDVKKLYSSIEFPASRGTQPLSDLITWDHSENWISAWVSANVINVMPGVRDIRIDLNNIKHHFFFDHKINDRKTLPEAAYLFFAWETLMLLSKEFSFEKTVIFEDIRFHEVAVIDEITTVLEGHILLQLGSGNWELLIDDKITATGSVREAHELYDDIEAHFPEEGSPEFQETKNDVKFDKKDVYEVLENVGFSLKGGFESIENVVLNEKGLKGSVVFSDNWTHFMDGIMKLSTFGKIEAEHKLYMPTAIQKLIVRANKIKVGEAVSVFVDNNTNIISCPVMKVFGVQSEQMTVEPLSDIKLRLEEYRFVPHFNSNAKSIEQLLTVSMQLALENCSSHQNENYELEMIVLDDKSRINHLIPKIEEASHGKSNMKIKILPASRPLEELLENKTKSSSLLIITGENSLKNSLEILKKHQECYVLAFVPPQSDIIQKSDCKVLYQQHVGTENIVLLKKTVKPETRSWSVIHASNPNWLSELAFLKSSSSYSNSNHVIYLVVDEEQSVGIPGFIKSVEQSYSKSNQIRYFILQDTKCPKFTPNLPFYSEQVSLDLKINVYKDGQWGSYRTFKLTDDLQPELQGDSSFTALSTLSTDGIDLHYLGFNGKDLSVSPSSCSFELGHLDYSDSNSRGERIMGLSPHQSGMTKLEPDPILKWNVPASWSFEEAASVPLAYTMAYYSLIEIARLGPNQKVLVHCGYTPIGMAALSIAAKNNCTIFTTYSNEEQAKLILKKFPSINSEHLFQENGNFDIHINIITKGSGVDIVLNLSESKISASLECLGQYGRFVHMGQNKKELKSSIGMFVFLKAISVFGVNGNSLFEYPDSMKEKLRDFVQSGIEDGTVKPLDRVVNQGPCTDKDASEMIRTSIANNSWKKIEHCIKPEKSMKSVNSLVNKFSCNPNRSYIVVGGASSLFLDIATWLVKRGARKLIVINQQSLNTVANRRLDLLMSEYSDLVVQKISADQIKSVKEAQNVICNAISLGPVDGAFFVALKEKNELINHFDRATRNLCPNMSIFLSLFSGGGKICDDRRECRLAGVALLCEKPSLHIAQILYSLDSAIYRKNVSQILLTECSSDLATEDNKSFIRHLSWHFPSSTEELLAFGKELTTSTAKFEEVSTLSPRYAETKGTPPVFFIPGFKPHQFKKIYSKLVYPSFIARLPAEITSIQDVAEELVKDLKRIRSTVCYTFIASGWGGILALKMVSLLEKEGIQATVILIDASPDSVQKWVSSFKDDMEAKLINRYFSLTNEEQIKLGSLKDWNKCLSGLSDKVLKDVNDMDKIKLALTALRNRMQVCDDSDPETLRDAILLVYRPFEINISSSLSKLKNLCKNVITVSISEKTDLQSMIDDDKFIKEINTHVQFEYPDAMRSPETIRTLSSLVEVYSIRLGN</sequence>
<dbReference type="Gene3D" id="3.40.50.720">
    <property type="entry name" value="NAD(P)-binding Rossmann-like Domain"/>
    <property type="match status" value="1"/>
</dbReference>
<keyword evidence="4" id="KW-1185">Reference proteome</keyword>
<dbReference type="SMR" id="A0A482WSI1"/>
<name>A0A482WSI1_LAOST</name>
<organism evidence="3 4">
    <name type="scientific">Laodelphax striatellus</name>
    <name type="common">Small brown planthopper</name>
    <name type="synonym">Delphax striatella</name>
    <dbReference type="NCBI Taxonomy" id="195883"/>
    <lineage>
        <taxon>Eukaryota</taxon>
        <taxon>Metazoa</taxon>
        <taxon>Ecdysozoa</taxon>
        <taxon>Arthropoda</taxon>
        <taxon>Hexapoda</taxon>
        <taxon>Insecta</taxon>
        <taxon>Pterygota</taxon>
        <taxon>Neoptera</taxon>
        <taxon>Paraneoptera</taxon>
        <taxon>Hemiptera</taxon>
        <taxon>Auchenorrhyncha</taxon>
        <taxon>Fulgoroidea</taxon>
        <taxon>Delphacidae</taxon>
        <taxon>Criomorphinae</taxon>
        <taxon>Laodelphax</taxon>
    </lineage>
</organism>
<dbReference type="CDD" id="cd05195">
    <property type="entry name" value="enoyl_red"/>
    <property type="match status" value="1"/>
</dbReference>
<dbReference type="InParanoid" id="A0A482WSI1"/>
<feature type="active site" description="Proton donor; for dehydratase activity" evidence="1">
    <location>
        <position position="234"/>
    </location>
</feature>
<evidence type="ECO:0000256" key="1">
    <source>
        <dbReference type="PROSITE-ProRule" id="PRU01363"/>
    </source>
</evidence>
<dbReference type="InterPro" id="IPR029058">
    <property type="entry name" value="AB_hydrolase_fold"/>
</dbReference>
<dbReference type="PROSITE" id="PS52019">
    <property type="entry name" value="PKS_MFAS_DH"/>
    <property type="match status" value="1"/>
</dbReference>
<dbReference type="STRING" id="195883.A0A482WSI1"/>
<dbReference type="Gene3D" id="3.40.50.1820">
    <property type="entry name" value="alpha/beta hydrolase"/>
    <property type="match status" value="1"/>
</dbReference>
<evidence type="ECO:0000313" key="3">
    <source>
        <dbReference type="EMBL" id="RZF35980.1"/>
    </source>
</evidence>
<dbReference type="Gene3D" id="3.90.180.10">
    <property type="entry name" value="Medium-chain alcohol dehydrogenases, catalytic domain"/>
    <property type="match status" value="1"/>
</dbReference>
<proteinExistence type="predicted"/>
<dbReference type="SMART" id="SM00829">
    <property type="entry name" value="PKS_ER"/>
    <property type="match status" value="1"/>
</dbReference>
<evidence type="ECO:0000259" key="2">
    <source>
        <dbReference type="PROSITE" id="PS52019"/>
    </source>
</evidence>
<dbReference type="GO" id="GO:0004312">
    <property type="term" value="F:fatty acid synthase activity"/>
    <property type="evidence" value="ECO:0007669"/>
    <property type="project" value="TreeGrafter"/>
</dbReference>
<gene>
    <name evidence="3" type="ORF">LSTR_LSTR005393</name>
</gene>
<protein>
    <recommendedName>
        <fullName evidence="2">PKS/mFAS DH domain-containing protein</fullName>
    </recommendedName>
</protein>
<dbReference type="Pfam" id="PF21149">
    <property type="entry name" value="FAS_pseudo-KR"/>
    <property type="match status" value="1"/>
</dbReference>
<dbReference type="PANTHER" id="PTHR43775">
    <property type="entry name" value="FATTY ACID SYNTHASE"/>
    <property type="match status" value="1"/>
</dbReference>
<dbReference type="Pfam" id="PF00107">
    <property type="entry name" value="ADH_zinc_N"/>
    <property type="match status" value="1"/>
</dbReference>
<dbReference type="InterPro" id="IPR042104">
    <property type="entry name" value="PKS_dehydratase_sf"/>
</dbReference>
<dbReference type="OrthoDB" id="329835at2759"/>
<dbReference type="InterPro" id="IPR020843">
    <property type="entry name" value="ER"/>
</dbReference>
<dbReference type="InterPro" id="IPR013968">
    <property type="entry name" value="PKS_KR"/>
</dbReference>
<dbReference type="InterPro" id="IPR049900">
    <property type="entry name" value="PKS_mFAS_DH"/>
</dbReference>
<feature type="region of interest" description="C-terminal hotdog fold" evidence="1">
    <location>
        <begin position="183"/>
        <end position="325"/>
    </location>
</feature>
<dbReference type="EMBL" id="QKKF02027185">
    <property type="protein sequence ID" value="RZF35980.1"/>
    <property type="molecule type" value="Genomic_DNA"/>
</dbReference>
<dbReference type="InterPro" id="IPR049391">
    <property type="entry name" value="FAS_pseudo-KR"/>
</dbReference>
<dbReference type="InterPro" id="IPR013149">
    <property type="entry name" value="ADH-like_C"/>
</dbReference>
<dbReference type="GO" id="GO:0016491">
    <property type="term" value="F:oxidoreductase activity"/>
    <property type="evidence" value="ECO:0007669"/>
    <property type="project" value="InterPro"/>
</dbReference>
<dbReference type="InterPro" id="IPR036291">
    <property type="entry name" value="NAD(P)-bd_dom_sf"/>
</dbReference>
<dbReference type="Pfam" id="PF08659">
    <property type="entry name" value="KR"/>
    <property type="match status" value="1"/>
</dbReference>
<dbReference type="Gene3D" id="3.30.70.3290">
    <property type="match status" value="1"/>
</dbReference>
<dbReference type="SUPFAM" id="SSF53474">
    <property type="entry name" value="alpha/beta-Hydrolases"/>
    <property type="match status" value="1"/>
</dbReference>